<evidence type="ECO:0000256" key="4">
    <source>
        <dbReference type="ARBA" id="ARBA00022723"/>
    </source>
</evidence>
<dbReference type="NCBIfam" id="TIGR00043">
    <property type="entry name" value="rRNA maturation RNase YbeY"/>
    <property type="match status" value="1"/>
</dbReference>
<evidence type="ECO:0000256" key="6">
    <source>
        <dbReference type="ARBA" id="ARBA00022801"/>
    </source>
</evidence>
<keyword evidence="3" id="KW-0540">Nuclease</keyword>
<dbReference type="EMBL" id="VSSQ01000017">
    <property type="protein sequence ID" value="MPL62335.1"/>
    <property type="molecule type" value="Genomic_DNA"/>
</dbReference>
<dbReference type="AlphaFoldDB" id="A0A644T5X9"/>
<dbReference type="Pfam" id="PF02130">
    <property type="entry name" value="YbeY"/>
    <property type="match status" value="1"/>
</dbReference>
<dbReference type="SUPFAM" id="SSF55486">
    <property type="entry name" value="Metalloproteases ('zincins'), catalytic domain"/>
    <property type="match status" value="1"/>
</dbReference>
<dbReference type="HAMAP" id="MF_00009">
    <property type="entry name" value="Endoribonucl_YbeY"/>
    <property type="match status" value="1"/>
</dbReference>
<evidence type="ECO:0000256" key="3">
    <source>
        <dbReference type="ARBA" id="ARBA00022722"/>
    </source>
</evidence>
<comment type="cofactor">
    <cofactor evidence="1">
        <name>Zn(2+)</name>
        <dbReference type="ChEBI" id="CHEBI:29105"/>
    </cofactor>
</comment>
<evidence type="ECO:0000256" key="5">
    <source>
        <dbReference type="ARBA" id="ARBA00022759"/>
    </source>
</evidence>
<dbReference type="InterPro" id="IPR023091">
    <property type="entry name" value="MetalPrtase_cat_dom_sf_prd"/>
</dbReference>
<keyword evidence="6 8" id="KW-0378">Hydrolase</keyword>
<dbReference type="GO" id="GO:0006364">
    <property type="term" value="P:rRNA processing"/>
    <property type="evidence" value="ECO:0007669"/>
    <property type="project" value="InterPro"/>
</dbReference>
<dbReference type="InterPro" id="IPR002036">
    <property type="entry name" value="YbeY"/>
</dbReference>
<dbReference type="Gene3D" id="3.40.390.30">
    <property type="entry name" value="Metalloproteases ('zincins'), catalytic domain"/>
    <property type="match status" value="1"/>
</dbReference>
<dbReference type="GO" id="GO:0004222">
    <property type="term" value="F:metalloendopeptidase activity"/>
    <property type="evidence" value="ECO:0007669"/>
    <property type="project" value="InterPro"/>
</dbReference>
<sequence>MILEEKNLIVNKKKGLIEKALFSRIQKIKNEILGESFFLSVNFISPALAKELNIKYRKKDYTPNILSFPLSKKEGEIFICLSVARSEAKNFSLSYENFLILLIIHGCLHLKGLDHGEKMEASESKYLKKYMIK</sequence>
<evidence type="ECO:0000256" key="2">
    <source>
        <dbReference type="ARBA" id="ARBA00010875"/>
    </source>
</evidence>
<keyword evidence="4" id="KW-0479">Metal-binding</keyword>
<keyword evidence="7" id="KW-0862">Zinc</keyword>
<protein>
    <submittedName>
        <fullName evidence="8">Endoribonuclease YbeY</fullName>
        <ecNumber evidence="8">3.1.-.-</ecNumber>
    </submittedName>
</protein>
<accession>A0A644T5X9</accession>
<proteinExistence type="inferred from homology"/>
<dbReference type="EC" id="3.1.-.-" evidence="8"/>
<comment type="caution">
    <text evidence="8">The sequence shown here is derived from an EMBL/GenBank/DDBJ whole genome shotgun (WGS) entry which is preliminary data.</text>
</comment>
<comment type="similarity">
    <text evidence="2">Belongs to the endoribonuclease YbeY family.</text>
</comment>
<name>A0A644T5X9_9ZZZZ</name>
<evidence type="ECO:0000256" key="1">
    <source>
        <dbReference type="ARBA" id="ARBA00001947"/>
    </source>
</evidence>
<dbReference type="GO" id="GO:0004519">
    <property type="term" value="F:endonuclease activity"/>
    <property type="evidence" value="ECO:0007669"/>
    <property type="project" value="UniProtKB-KW"/>
</dbReference>
<dbReference type="GO" id="GO:0046872">
    <property type="term" value="F:metal ion binding"/>
    <property type="evidence" value="ECO:0007669"/>
    <property type="project" value="UniProtKB-KW"/>
</dbReference>
<organism evidence="8">
    <name type="scientific">bioreactor metagenome</name>
    <dbReference type="NCBI Taxonomy" id="1076179"/>
    <lineage>
        <taxon>unclassified sequences</taxon>
        <taxon>metagenomes</taxon>
        <taxon>ecological metagenomes</taxon>
    </lineage>
</organism>
<gene>
    <name evidence="8" type="primary">ybeY_3</name>
    <name evidence="8" type="ORF">SDC9_07949</name>
</gene>
<reference evidence="8" key="1">
    <citation type="submission" date="2019-08" db="EMBL/GenBank/DDBJ databases">
        <authorList>
            <person name="Kucharzyk K."/>
            <person name="Murdoch R.W."/>
            <person name="Higgins S."/>
            <person name="Loffler F."/>
        </authorList>
    </citation>
    <scope>NUCLEOTIDE SEQUENCE</scope>
</reference>
<evidence type="ECO:0000313" key="8">
    <source>
        <dbReference type="EMBL" id="MPL62335.1"/>
    </source>
</evidence>
<evidence type="ECO:0000256" key="7">
    <source>
        <dbReference type="ARBA" id="ARBA00022833"/>
    </source>
</evidence>
<keyword evidence="5" id="KW-0255">Endonuclease</keyword>